<name>A0A410DRE3_9CLOT</name>
<evidence type="ECO:0000313" key="4">
    <source>
        <dbReference type="EMBL" id="QAA31621.1"/>
    </source>
</evidence>
<accession>A0A410DRE3</accession>
<dbReference type="Pfam" id="PF05193">
    <property type="entry name" value="Peptidase_M16_C"/>
    <property type="match status" value="1"/>
</dbReference>
<dbReference type="Pfam" id="PF00675">
    <property type="entry name" value="Peptidase_M16"/>
    <property type="match status" value="1"/>
</dbReference>
<evidence type="ECO:0000256" key="1">
    <source>
        <dbReference type="ARBA" id="ARBA00007261"/>
    </source>
</evidence>
<dbReference type="KEGG" id="cmah:C1I91_08165"/>
<comment type="similarity">
    <text evidence="1">Belongs to the peptidase M16 family.</text>
</comment>
<evidence type="ECO:0000313" key="5">
    <source>
        <dbReference type="Proteomes" id="UP000286268"/>
    </source>
</evidence>
<protein>
    <submittedName>
        <fullName evidence="4">Insulinase family protein</fullName>
    </submittedName>
</protein>
<evidence type="ECO:0000259" key="2">
    <source>
        <dbReference type="Pfam" id="PF00675"/>
    </source>
</evidence>
<evidence type="ECO:0000259" key="3">
    <source>
        <dbReference type="Pfam" id="PF05193"/>
    </source>
</evidence>
<dbReference type="GO" id="GO:0046872">
    <property type="term" value="F:metal ion binding"/>
    <property type="evidence" value="ECO:0007669"/>
    <property type="project" value="InterPro"/>
</dbReference>
<dbReference type="RefSeq" id="WP_128212432.1">
    <property type="nucleotide sequence ID" value="NZ_CP025746.1"/>
</dbReference>
<organism evidence="4 5">
    <name type="scientific">Clostridium manihotivorum</name>
    <dbReference type="NCBI Taxonomy" id="2320868"/>
    <lineage>
        <taxon>Bacteria</taxon>
        <taxon>Bacillati</taxon>
        <taxon>Bacillota</taxon>
        <taxon>Clostridia</taxon>
        <taxon>Eubacteriales</taxon>
        <taxon>Clostridiaceae</taxon>
        <taxon>Clostridium</taxon>
    </lineage>
</organism>
<dbReference type="SUPFAM" id="SSF63411">
    <property type="entry name" value="LuxS/MPP-like metallohydrolase"/>
    <property type="match status" value="2"/>
</dbReference>
<dbReference type="InterPro" id="IPR011765">
    <property type="entry name" value="Pept_M16_N"/>
</dbReference>
<dbReference type="InterPro" id="IPR050361">
    <property type="entry name" value="MPP/UQCRC_Complex"/>
</dbReference>
<gene>
    <name evidence="4" type="ORF">C1I91_08165</name>
</gene>
<keyword evidence="5" id="KW-1185">Reference proteome</keyword>
<proteinExistence type="inferred from homology"/>
<dbReference type="EMBL" id="CP025746">
    <property type="protein sequence ID" value="QAA31621.1"/>
    <property type="molecule type" value="Genomic_DNA"/>
</dbReference>
<dbReference type="Proteomes" id="UP000286268">
    <property type="component" value="Chromosome"/>
</dbReference>
<reference evidence="4 5" key="1">
    <citation type="submission" date="2018-01" db="EMBL/GenBank/DDBJ databases">
        <title>Genome Sequencing and Assembly of Anaerobacter polyendosporus strain CT4.</title>
        <authorList>
            <person name="Tachaapaikoon C."/>
            <person name="Sutheeworapong S."/>
            <person name="Jenjaroenpun P."/>
            <person name="Wongsurawat T."/>
            <person name="Nookeaw I."/>
            <person name="Cheawchanlertfa P."/>
            <person name="Kosugi A."/>
            <person name="Cheevadhanarak S."/>
            <person name="Ratanakhanokchai K."/>
        </authorList>
    </citation>
    <scope>NUCLEOTIDE SEQUENCE [LARGE SCALE GENOMIC DNA]</scope>
    <source>
        <strain evidence="4 5">CT4</strain>
    </source>
</reference>
<feature type="domain" description="Peptidase M16 C-terminal" evidence="3">
    <location>
        <begin position="163"/>
        <end position="330"/>
    </location>
</feature>
<dbReference type="Gene3D" id="3.30.830.10">
    <property type="entry name" value="Metalloenzyme, LuxS/M16 peptidase-like"/>
    <property type="match status" value="2"/>
</dbReference>
<sequence>MEKIVLDNGVRLLYEYRSADITSFCIGFEAGANMEQGFNLGTAHALEHMLFKGTSELTEDEINLRSDRLFGFNNAMTNFPYCIYYGTTANEDFVEAFSLYSDIIINPALSEVGFKEEMDVILQECKEWKEDFEQYCEDEILFNSYGRKRVKEIIIGTEESIRNITLAELKRFYNKYYVPKNCVISVVSNIPLKEIIDVVEARFKEFKGTYTEVIFDNEDIKEGTYYKEIDGFEGAKLQYIFDISMLNHKEVEALRVFNTWFGEGVSSRLFDEVRTKNGLAYEVSSLIKNEKGIKLFSINCSTSKVNVEKTINIIDDLINTAAKNFEKLSEKDMAFLIKRLKLKRSLELERSIVLANRLTIYEIMYGDGDLVNAELKFKYKLEVKDIIEVITKVLAKGSKQVLW</sequence>
<dbReference type="OrthoDB" id="9811314at2"/>
<dbReference type="PANTHER" id="PTHR11851">
    <property type="entry name" value="METALLOPROTEASE"/>
    <property type="match status" value="1"/>
</dbReference>
<dbReference type="InterPro" id="IPR007863">
    <property type="entry name" value="Peptidase_M16_C"/>
</dbReference>
<dbReference type="AlphaFoldDB" id="A0A410DRE3"/>
<feature type="domain" description="Peptidase M16 N-terminal" evidence="2">
    <location>
        <begin position="17"/>
        <end position="157"/>
    </location>
</feature>
<dbReference type="InterPro" id="IPR011249">
    <property type="entry name" value="Metalloenz_LuxS/M16"/>
</dbReference>
<dbReference type="PANTHER" id="PTHR11851:SF49">
    <property type="entry name" value="MITOCHONDRIAL-PROCESSING PEPTIDASE SUBUNIT ALPHA"/>
    <property type="match status" value="1"/>
</dbReference>